<feature type="region of interest" description="Disordered" evidence="1">
    <location>
        <begin position="1"/>
        <end position="48"/>
    </location>
</feature>
<accession>A0ABN6SFX1</accession>
<reference evidence="3 4" key="1">
    <citation type="journal article" date="2023" name="Microbiol. Spectr.">
        <title>Symbiosis of Carpenter Bees with Uncharacterized Lactic Acid Bacteria Showing NAD Auxotrophy.</title>
        <authorList>
            <person name="Kawasaki S."/>
            <person name="Ozawa K."/>
            <person name="Mori T."/>
            <person name="Yamamoto A."/>
            <person name="Ito M."/>
            <person name="Ohkuma M."/>
            <person name="Sakamoto M."/>
            <person name="Matsutani M."/>
        </authorList>
    </citation>
    <scope>NUCLEOTIDE SEQUENCE [LARGE SCALE GENOMIC DNA]</scope>
    <source>
        <strain evidence="3 4">KimH</strain>
    </source>
</reference>
<proteinExistence type="predicted"/>
<dbReference type="RefSeq" id="WP_317643156.1">
    <property type="nucleotide sequence ID" value="NZ_AP026800.1"/>
</dbReference>
<keyword evidence="2" id="KW-0812">Transmembrane</keyword>
<gene>
    <name evidence="3" type="ORF">KIMH_02470</name>
</gene>
<feature type="transmembrane region" description="Helical" evidence="2">
    <location>
        <begin position="64"/>
        <end position="88"/>
    </location>
</feature>
<name>A0ABN6SFX1_9BIFI</name>
<sequence>MGLWSQQRETDQVDWSSDNADQLDTPDMPANRASFDSASNAPGSEQSSRIFCPKLPMRAPSKRMVGQTFLINITSAIFVAMVCTLPLVRQPNYAAMFHYLRGGDPNLWKQFKPKMAQKMLSGGGGTGKVYAGLAVIAIAAVSIVWVCVDFSKYPGLIVALALASLALAFLLETYGPYCLYFGKYFKYVRATPPGAWGWFGLLLLVDAALAGIFVAVPFVFPVFALLGYSWLVYGKAIVYLKIFSQVRA</sequence>
<organism evidence="3 4">
    <name type="scientific">Bombiscardovia apis</name>
    <dbReference type="NCBI Taxonomy" id="2932182"/>
    <lineage>
        <taxon>Bacteria</taxon>
        <taxon>Bacillati</taxon>
        <taxon>Actinomycetota</taxon>
        <taxon>Actinomycetes</taxon>
        <taxon>Bifidobacteriales</taxon>
        <taxon>Bifidobacteriaceae</taxon>
        <taxon>Bombiscardovia</taxon>
    </lineage>
</organism>
<evidence type="ECO:0000313" key="4">
    <source>
        <dbReference type="Proteomes" id="UP001321748"/>
    </source>
</evidence>
<evidence type="ECO:0000313" key="3">
    <source>
        <dbReference type="EMBL" id="BDR54136.1"/>
    </source>
</evidence>
<feature type="compositionally biased region" description="Polar residues" evidence="1">
    <location>
        <begin position="34"/>
        <end position="48"/>
    </location>
</feature>
<keyword evidence="4" id="KW-1185">Reference proteome</keyword>
<evidence type="ECO:0008006" key="5">
    <source>
        <dbReference type="Google" id="ProtNLM"/>
    </source>
</evidence>
<keyword evidence="2" id="KW-0472">Membrane</keyword>
<protein>
    <recommendedName>
        <fullName evidence="5">Beta-carotene 15,15'-monooxygenase</fullName>
    </recommendedName>
</protein>
<feature type="transmembrane region" description="Helical" evidence="2">
    <location>
        <begin position="195"/>
        <end position="226"/>
    </location>
</feature>
<evidence type="ECO:0000256" key="1">
    <source>
        <dbReference type="SAM" id="MobiDB-lite"/>
    </source>
</evidence>
<feature type="compositionally biased region" description="Polar residues" evidence="1">
    <location>
        <begin position="1"/>
        <end position="22"/>
    </location>
</feature>
<dbReference type="Proteomes" id="UP001321748">
    <property type="component" value="Chromosome"/>
</dbReference>
<keyword evidence="2" id="KW-1133">Transmembrane helix</keyword>
<evidence type="ECO:0000256" key="2">
    <source>
        <dbReference type="SAM" id="Phobius"/>
    </source>
</evidence>
<dbReference type="EMBL" id="AP026800">
    <property type="protein sequence ID" value="BDR54136.1"/>
    <property type="molecule type" value="Genomic_DNA"/>
</dbReference>
<feature type="transmembrane region" description="Helical" evidence="2">
    <location>
        <begin position="129"/>
        <end position="148"/>
    </location>
</feature>
<feature type="transmembrane region" description="Helical" evidence="2">
    <location>
        <begin position="155"/>
        <end position="175"/>
    </location>
</feature>